<evidence type="ECO:0008006" key="3">
    <source>
        <dbReference type="Google" id="ProtNLM"/>
    </source>
</evidence>
<feature type="transmembrane region" description="Helical" evidence="1">
    <location>
        <begin position="89"/>
        <end position="110"/>
    </location>
</feature>
<accession>A0A8H7XNM4</accession>
<reference evidence="2" key="1">
    <citation type="submission" date="2021-02" db="EMBL/GenBank/DDBJ databases">
        <title>Psilocybe cubensis genome.</title>
        <authorList>
            <person name="Mckernan K.J."/>
            <person name="Crawford S."/>
            <person name="Trippe A."/>
            <person name="Kane L.T."/>
            <person name="Mclaughlin S."/>
        </authorList>
    </citation>
    <scope>NUCLEOTIDE SEQUENCE [LARGE SCALE GENOMIC DNA]</scope>
    <source>
        <strain evidence="2">MGC-MH-2018</strain>
    </source>
</reference>
<protein>
    <recommendedName>
        <fullName evidence="3">Transmembrane protein</fullName>
    </recommendedName>
</protein>
<keyword evidence="1" id="KW-0812">Transmembrane</keyword>
<feature type="transmembrane region" description="Helical" evidence="1">
    <location>
        <begin position="20"/>
        <end position="39"/>
    </location>
</feature>
<proteinExistence type="predicted"/>
<evidence type="ECO:0000313" key="2">
    <source>
        <dbReference type="EMBL" id="KAG5164182.1"/>
    </source>
</evidence>
<evidence type="ECO:0000256" key="1">
    <source>
        <dbReference type="SAM" id="Phobius"/>
    </source>
</evidence>
<dbReference type="OrthoDB" id="3038990at2759"/>
<dbReference type="AlphaFoldDB" id="A0A8H7XNM4"/>
<dbReference type="EMBL" id="JAFIQS010000012">
    <property type="protein sequence ID" value="KAG5164182.1"/>
    <property type="molecule type" value="Genomic_DNA"/>
</dbReference>
<keyword evidence="1" id="KW-1133">Transmembrane helix</keyword>
<feature type="transmembrane region" description="Helical" evidence="1">
    <location>
        <begin position="122"/>
        <end position="146"/>
    </location>
</feature>
<organism evidence="2">
    <name type="scientific">Psilocybe cubensis</name>
    <name type="common">Psychedelic mushroom</name>
    <name type="synonym">Stropharia cubensis</name>
    <dbReference type="NCBI Taxonomy" id="181762"/>
    <lineage>
        <taxon>Eukaryota</taxon>
        <taxon>Fungi</taxon>
        <taxon>Dikarya</taxon>
        <taxon>Basidiomycota</taxon>
        <taxon>Agaricomycotina</taxon>
        <taxon>Agaricomycetes</taxon>
        <taxon>Agaricomycetidae</taxon>
        <taxon>Agaricales</taxon>
        <taxon>Agaricineae</taxon>
        <taxon>Strophariaceae</taxon>
        <taxon>Psilocybe</taxon>
    </lineage>
</organism>
<keyword evidence="1" id="KW-0472">Membrane</keyword>
<gene>
    <name evidence="2" type="ORF">JR316_010678</name>
</gene>
<comment type="caution">
    <text evidence="2">The sequence shown here is derived from an EMBL/GenBank/DDBJ whole genome shotgun (WGS) entry which is preliminary data.</text>
</comment>
<feature type="transmembrane region" description="Helical" evidence="1">
    <location>
        <begin position="251"/>
        <end position="271"/>
    </location>
</feature>
<feature type="transmembrane region" description="Helical" evidence="1">
    <location>
        <begin position="226"/>
        <end position="245"/>
    </location>
</feature>
<sequence length="362" mass="40235">MPPPPSPIIFAPNFLEAYRASIGTDFIVGALSVFIWDVLYNLWADYQIIRLHGINFPTMVYFLSRVSTLGFTLMGAIVISMPVKDCHSFQQGILALYVILISSTMLLSYFRVCAVWAKNYYIIGIYLLLWLTGVAGSLTVFSGLPFTHLEGSPYCLEFVLHGFVAAAVFAPTINHVLVFFAIAYGVCKAHILATHQKLSISSSYRVFFFGDSLPAFSKTMLQASQLCYLVAVLSGTTAVIWFYVYASDPNYRLAIFVPYAVIVNIMFSWVFRSAKLTSGTMPNGVPSPAVNPYPTAMQTRRNEFEMTRTDNSEGLSRYPSLPIQIEVNRVVDLKGDMTPDGHSERKPTGTVDYIKFGTGSVE</sequence>
<feature type="transmembrane region" description="Helical" evidence="1">
    <location>
        <begin position="158"/>
        <end position="187"/>
    </location>
</feature>
<feature type="transmembrane region" description="Helical" evidence="1">
    <location>
        <begin position="60"/>
        <end position="83"/>
    </location>
</feature>
<name>A0A8H7XNM4_PSICU</name>